<feature type="binding site" evidence="13">
    <location>
        <position position="246"/>
    </location>
    <ligand>
        <name>sn-glycerol 3-phosphate</name>
        <dbReference type="ChEBI" id="CHEBI:57597"/>
    </ligand>
</feature>
<keyword evidence="8 13" id="KW-1208">Phospholipid metabolism</keyword>
<comment type="subcellular location">
    <subcellularLocation>
        <location evidence="13">Cytoplasm</location>
    </subcellularLocation>
</comment>
<dbReference type="InterPro" id="IPR013328">
    <property type="entry name" value="6PGD_dom2"/>
</dbReference>
<feature type="binding site" evidence="13">
    <location>
        <position position="283"/>
    </location>
    <ligand>
        <name>NADPH</name>
        <dbReference type="ChEBI" id="CHEBI:57783"/>
    </ligand>
</feature>
<feature type="domain" description="Glycerol-3-phosphate dehydrogenase NAD-dependent N-terminal" evidence="18">
    <location>
        <begin position="4"/>
        <end position="162"/>
    </location>
</feature>
<dbReference type="Proteomes" id="UP000593765">
    <property type="component" value="Chromosome"/>
</dbReference>
<dbReference type="AlphaFoldDB" id="A0A7M2WQ09"/>
<comment type="similarity">
    <text evidence="1 13 17">Belongs to the NAD-dependent glycerol-3-phosphate dehydrogenase family.</text>
</comment>
<feature type="binding site" evidence="15">
    <location>
        <position position="107"/>
    </location>
    <ligand>
        <name>substrate</name>
    </ligand>
</feature>
<evidence type="ECO:0000256" key="8">
    <source>
        <dbReference type="ARBA" id="ARBA00023264"/>
    </source>
</evidence>
<evidence type="ECO:0000259" key="18">
    <source>
        <dbReference type="Pfam" id="PF01210"/>
    </source>
</evidence>
<dbReference type="GO" id="GO:0008654">
    <property type="term" value="P:phospholipid biosynthetic process"/>
    <property type="evidence" value="ECO:0007669"/>
    <property type="project" value="UniProtKB-KW"/>
</dbReference>
<keyword evidence="6 13" id="KW-0443">Lipid metabolism</keyword>
<feature type="binding site" evidence="16">
    <location>
        <position position="142"/>
    </location>
    <ligand>
        <name>NAD(+)</name>
        <dbReference type="ChEBI" id="CHEBI:57540"/>
    </ligand>
</feature>
<evidence type="ECO:0000256" key="10">
    <source>
        <dbReference type="ARBA" id="ARBA00066687"/>
    </source>
</evidence>
<keyword evidence="3 13" id="KW-0521">NADP</keyword>
<comment type="catalytic activity">
    <reaction evidence="9">
        <text>sn-glycerol 3-phosphate + NADP(+) = dihydroxyacetone phosphate + NADPH + H(+)</text>
        <dbReference type="Rhea" id="RHEA:11096"/>
        <dbReference type="ChEBI" id="CHEBI:15378"/>
        <dbReference type="ChEBI" id="CHEBI:57597"/>
        <dbReference type="ChEBI" id="CHEBI:57642"/>
        <dbReference type="ChEBI" id="CHEBI:57783"/>
        <dbReference type="ChEBI" id="CHEBI:58349"/>
        <dbReference type="EC" id="1.1.1.94"/>
    </reaction>
    <physiologicalReaction direction="right-to-left" evidence="9">
        <dbReference type="Rhea" id="RHEA:11098"/>
    </physiologicalReaction>
</comment>
<keyword evidence="4 13" id="KW-0560">Oxidoreductase</keyword>
<dbReference type="PROSITE" id="PS00957">
    <property type="entry name" value="NAD_G3PDH"/>
    <property type="match status" value="1"/>
</dbReference>
<feature type="binding site" evidence="13">
    <location>
        <position position="142"/>
    </location>
    <ligand>
        <name>NADPH</name>
        <dbReference type="ChEBI" id="CHEBI:57783"/>
    </ligand>
</feature>
<keyword evidence="2 13" id="KW-0444">Lipid biosynthesis</keyword>
<feature type="binding site" evidence="13">
    <location>
        <position position="193"/>
    </location>
    <ligand>
        <name>sn-glycerol 3-phosphate</name>
        <dbReference type="ChEBI" id="CHEBI:57597"/>
    </ligand>
</feature>
<reference evidence="20 21" key="1">
    <citation type="submission" date="2020-10" db="EMBL/GenBank/DDBJ databases">
        <title>Wide distribution of Phycisphaera-like planctomycetes from WD2101 soil group in peatlands and genome analysis of the first cultivated representative.</title>
        <authorList>
            <person name="Dedysh S.N."/>
            <person name="Beletsky A.V."/>
            <person name="Ivanova A."/>
            <person name="Kulichevskaya I.S."/>
            <person name="Suzina N.E."/>
            <person name="Philippov D.A."/>
            <person name="Rakitin A.L."/>
            <person name="Mardanov A.V."/>
            <person name="Ravin N.V."/>
        </authorList>
    </citation>
    <scope>NUCLEOTIDE SEQUENCE [LARGE SCALE GENOMIC DNA]</scope>
    <source>
        <strain evidence="20 21">M1803</strain>
    </source>
</reference>
<feature type="binding site" evidence="13">
    <location>
        <position position="258"/>
    </location>
    <ligand>
        <name>sn-glycerol 3-phosphate</name>
        <dbReference type="ChEBI" id="CHEBI:57597"/>
    </ligand>
</feature>
<keyword evidence="13" id="KW-0963">Cytoplasm</keyword>
<keyword evidence="5 13" id="KW-0520">NAD</keyword>
<feature type="binding site" evidence="16">
    <location>
        <position position="257"/>
    </location>
    <ligand>
        <name>NAD(+)</name>
        <dbReference type="ChEBI" id="CHEBI:57540"/>
    </ligand>
</feature>
<dbReference type="GO" id="GO:0005975">
    <property type="term" value="P:carbohydrate metabolic process"/>
    <property type="evidence" value="ECO:0007669"/>
    <property type="project" value="InterPro"/>
</dbReference>
<evidence type="ECO:0000256" key="6">
    <source>
        <dbReference type="ARBA" id="ARBA00023098"/>
    </source>
</evidence>
<dbReference type="GO" id="GO:0046168">
    <property type="term" value="P:glycerol-3-phosphate catabolic process"/>
    <property type="evidence" value="ECO:0007669"/>
    <property type="project" value="InterPro"/>
</dbReference>
<gene>
    <name evidence="13" type="primary">gpsA</name>
    <name evidence="20" type="ORF">IPV69_14450</name>
</gene>
<comment type="pathway">
    <text evidence="13">Membrane lipid metabolism; glycerophospholipid metabolism.</text>
</comment>
<dbReference type="InterPro" id="IPR006109">
    <property type="entry name" value="G3P_DH_NAD-dep_C"/>
</dbReference>
<dbReference type="SUPFAM" id="SSF51735">
    <property type="entry name" value="NAD(P)-binding Rossmann-fold domains"/>
    <property type="match status" value="1"/>
</dbReference>
<organism evidence="20 21">
    <name type="scientific">Humisphaera borealis</name>
    <dbReference type="NCBI Taxonomy" id="2807512"/>
    <lineage>
        <taxon>Bacteria</taxon>
        <taxon>Pseudomonadati</taxon>
        <taxon>Planctomycetota</taxon>
        <taxon>Phycisphaerae</taxon>
        <taxon>Tepidisphaerales</taxon>
        <taxon>Tepidisphaeraceae</taxon>
        <taxon>Humisphaera</taxon>
    </lineage>
</organism>
<comment type="function">
    <text evidence="13">Catalyzes the reduction of the glycolytic intermediate dihydroxyacetone phosphate (DHAP) to sn-glycerol 3-phosphate (G3P), the key precursor for phospholipid synthesis.</text>
</comment>
<evidence type="ECO:0000256" key="5">
    <source>
        <dbReference type="ARBA" id="ARBA00023027"/>
    </source>
</evidence>
<feature type="binding site" evidence="15">
    <location>
        <begin position="257"/>
        <end position="258"/>
    </location>
    <ligand>
        <name>substrate</name>
    </ligand>
</feature>
<feature type="binding site" evidence="13">
    <location>
        <position position="138"/>
    </location>
    <ligand>
        <name>sn-glycerol 3-phosphate</name>
        <dbReference type="ChEBI" id="CHEBI:57597"/>
    </ligand>
</feature>
<dbReference type="InterPro" id="IPR008927">
    <property type="entry name" value="6-PGluconate_DH-like_C_sf"/>
</dbReference>
<dbReference type="Pfam" id="PF01210">
    <property type="entry name" value="NAD_Gly3P_dh_N"/>
    <property type="match status" value="1"/>
</dbReference>
<dbReference type="PRINTS" id="PR00077">
    <property type="entry name" value="GPDHDRGNASE"/>
</dbReference>
<dbReference type="InterPro" id="IPR006168">
    <property type="entry name" value="G3P_DH_NAD-dep"/>
</dbReference>
<keyword evidence="21" id="KW-1185">Reference proteome</keyword>
<dbReference type="KEGG" id="hbs:IPV69_14450"/>
<dbReference type="GO" id="GO:0046167">
    <property type="term" value="P:glycerol-3-phosphate biosynthetic process"/>
    <property type="evidence" value="ECO:0007669"/>
    <property type="project" value="UniProtKB-UniRule"/>
</dbReference>
<dbReference type="SUPFAM" id="SSF48179">
    <property type="entry name" value="6-phosphogluconate dehydrogenase C-terminal domain-like"/>
    <property type="match status" value="1"/>
</dbReference>
<evidence type="ECO:0000256" key="7">
    <source>
        <dbReference type="ARBA" id="ARBA00023209"/>
    </source>
</evidence>
<evidence type="ECO:0000256" key="17">
    <source>
        <dbReference type="RuleBase" id="RU000437"/>
    </source>
</evidence>
<dbReference type="Gene3D" id="1.10.1040.10">
    <property type="entry name" value="N-(1-d-carboxylethyl)-l-norvaline Dehydrogenase, domain 2"/>
    <property type="match status" value="1"/>
</dbReference>
<evidence type="ECO:0000256" key="9">
    <source>
        <dbReference type="ARBA" id="ARBA00052716"/>
    </source>
</evidence>
<name>A0A7M2WQ09_9BACT</name>
<evidence type="ECO:0000256" key="12">
    <source>
        <dbReference type="ARBA" id="ARBA00080511"/>
    </source>
</evidence>
<evidence type="ECO:0000256" key="3">
    <source>
        <dbReference type="ARBA" id="ARBA00022857"/>
    </source>
</evidence>
<evidence type="ECO:0000256" key="13">
    <source>
        <dbReference type="HAMAP-Rule" id="MF_00394"/>
    </source>
</evidence>
<dbReference type="GO" id="GO:0006650">
    <property type="term" value="P:glycerophospholipid metabolic process"/>
    <property type="evidence" value="ECO:0007669"/>
    <property type="project" value="UniProtKB-UniRule"/>
</dbReference>
<evidence type="ECO:0000256" key="14">
    <source>
        <dbReference type="PIRSR" id="PIRSR000114-1"/>
    </source>
</evidence>
<comment type="catalytic activity">
    <reaction evidence="13">
        <text>sn-glycerol 3-phosphate + NAD(+) = dihydroxyacetone phosphate + NADH + H(+)</text>
        <dbReference type="Rhea" id="RHEA:11092"/>
        <dbReference type="ChEBI" id="CHEBI:15378"/>
        <dbReference type="ChEBI" id="CHEBI:57540"/>
        <dbReference type="ChEBI" id="CHEBI:57597"/>
        <dbReference type="ChEBI" id="CHEBI:57642"/>
        <dbReference type="ChEBI" id="CHEBI:57945"/>
        <dbReference type="EC" id="1.1.1.94"/>
    </reaction>
</comment>
<keyword evidence="13" id="KW-0547">Nucleotide-binding</keyword>
<feature type="active site" description="Proton acceptor" evidence="13 14">
    <location>
        <position position="193"/>
    </location>
</feature>
<dbReference type="EMBL" id="CP063458">
    <property type="protein sequence ID" value="QOV87489.1"/>
    <property type="molecule type" value="Genomic_DNA"/>
</dbReference>
<dbReference type="Pfam" id="PF07479">
    <property type="entry name" value="NAD_Gly3P_dh_C"/>
    <property type="match status" value="1"/>
</dbReference>
<evidence type="ECO:0000256" key="15">
    <source>
        <dbReference type="PIRSR" id="PIRSR000114-2"/>
    </source>
</evidence>
<protein>
    <recommendedName>
        <fullName evidence="11 13">Glycerol-3-phosphate dehydrogenase [NAD(P)+]</fullName>
        <ecNumber evidence="10 13">1.1.1.94</ecNumber>
    </recommendedName>
    <alternativeName>
        <fullName evidence="13">NAD(P)(+)-dependent glycerol-3-phosphate dehydrogenase</fullName>
    </alternativeName>
    <alternativeName>
        <fullName evidence="12 13">NAD(P)H-dependent dihydroxyacetone-phosphate reductase</fullName>
    </alternativeName>
</protein>
<dbReference type="FunFam" id="3.40.50.720:FF:000019">
    <property type="entry name" value="Glycerol-3-phosphate dehydrogenase [NAD(P)+]"/>
    <property type="match status" value="1"/>
</dbReference>
<dbReference type="PIRSF" id="PIRSF000114">
    <property type="entry name" value="Glycerol-3-P_dh"/>
    <property type="match status" value="1"/>
</dbReference>
<dbReference type="GO" id="GO:0047952">
    <property type="term" value="F:glycerol-3-phosphate dehydrogenase [NAD(P)+] activity"/>
    <property type="evidence" value="ECO:0007669"/>
    <property type="project" value="UniProtKB-UniRule"/>
</dbReference>
<evidence type="ECO:0000259" key="19">
    <source>
        <dbReference type="Pfam" id="PF07479"/>
    </source>
</evidence>
<evidence type="ECO:0000256" key="1">
    <source>
        <dbReference type="ARBA" id="ARBA00011009"/>
    </source>
</evidence>
<feature type="binding site" evidence="13">
    <location>
        <position position="281"/>
    </location>
    <ligand>
        <name>NADPH</name>
        <dbReference type="ChEBI" id="CHEBI:57783"/>
    </ligand>
</feature>
<feature type="binding site" evidence="13">
    <location>
        <position position="256"/>
    </location>
    <ligand>
        <name>sn-glycerol 3-phosphate</name>
        <dbReference type="ChEBI" id="CHEBI:57597"/>
    </ligand>
</feature>
<dbReference type="InterPro" id="IPR011128">
    <property type="entry name" value="G3P_DH_NAD-dep_N"/>
</dbReference>
<feature type="binding site" evidence="13">
    <location>
        <position position="257"/>
    </location>
    <ligand>
        <name>sn-glycerol 3-phosphate</name>
        <dbReference type="ChEBI" id="CHEBI:57597"/>
    </ligand>
</feature>
<feature type="binding site" evidence="13">
    <location>
        <position position="107"/>
    </location>
    <ligand>
        <name>sn-glycerol 3-phosphate</name>
        <dbReference type="ChEBI" id="CHEBI:57597"/>
    </ligand>
</feature>
<dbReference type="NCBIfam" id="NF000940">
    <property type="entry name" value="PRK00094.1-2"/>
    <property type="match status" value="1"/>
</dbReference>
<keyword evidence="7 13" id="KW-0594">Phospholipid biosynthesis</keyword>
<accession>A0A7M2WQ09</accession>
<dbReference type="Gene3D" id="3.40.50.720">
    <property type="entry name" value="NAD(P)-binding Rossmann-like Domain"/>
    <property type="match status" value="1"/>
</dbReference>
<evidence type="ECO:0000256" key="4">
    <source>
        <dbReference type="ARBA" id="ARBA00023002"/>
    </source>
</evidence>
<evidence type="ECO:0000256" key="11">
    <source>
        <dbReference type="ARBA" id="ARBA00069372"/>
    </source>
</evidence>
<evidence type="ECO:0000313" key="21">
    <source>
        <dbReference type="Proteomes" id="UP000593765"/>
    </source>
</evidence>
<evidence type="ECO:0000313" key="20">
    <source>
        <dbReference type="EMBL" id="QOV87489.1"/>
    </source>
</evidence>
<dbReference type="UniPathway" id="UPA00940"/>
<dbReference type="GO" id="GO:0005829">
    <property type="term" value="C:cytosol"/>
    <property type="evidence" value="ECO:0007669"/>
    <property type="project" value="TreeGrafter"/>
</dbReference>
<dbReference type="PANTHER" id="PTHR11728">
    <property type="entry name" value="GLYCEROL-3-PHOSPHATE DEHYDROGENASE"/>
    <property type="match status" value="1"/>
</dbReference>
<dbReference type="FunFam" id="1.10.1040.10:FF:000001">
    <property type="entry name" value="Glycerol-3-phosphate dehydrogenase [NAD(P)+]"/>
    <property type="match status" value="1"/>
</dbReference>
<proteinExistence type="inferred from homology"/>
<dbReference type="EC" id="1.1.1.94" evidence="10 13"/>
<dbReference type="RefSeq" id="WP_206290393.1">
    <property type="nucleotide sequence ID" value="NZ_CP063458.1"/>
</dbReference>
<feature type="domain" description="Glycerol-3-phosphate dehydrogenase NAD-dependent C-terminal" evidence="19">
    <location>
        <begin position="182"/>
        <end position="322"/>
    </location>
</feature>
<evidence type="ECO:0000256" key="16">
    <source>
        <dbReference type="PIRSR" id="PIRSR000114-3"/>
    </source>
</evidence>
<comment type="caution">
    <text evidence="13">Lacks conserved residue(s) required for the propagation of feature annotation.</text>
</comment>
<feature type="binding site" evidence="13">
    <location>
        <position position="257"/>
    </location>
    <ligand>
        <name>NADPH</name>
        <dbReference type="ChEBI" id="CHEBI:57783"/>
    </ligand>
</feature>
<dbReference type="InterPro" id="IPR036291">
    <property type="entry name" value="NAD(P)-bd_dom_sf"/>
</dbReference>
<dbReference type="NCBIfam" id="NF000942">
    <property type="entry name" value="PRK00094.1-4"/>
    <property type="match status" value="1"/>
</dbReference>
<dbReference type="GO" id="GO:0051287">
    <property type="term" value="F:NAD binding"/>
    <property type="evidence" value="ECO:0007669"/>
    <property type="project" value="InterPro"/>
</dbReference>
<feature type="binding site" evidence="13">
    <location>
        <position position="107"/>
    </location>
    <ligand>
        <name>NADPH</name>
        <dbReference type="ChEBI" id="CHEBI:57783"/>
    </ligand>
</feature>
<dbReference type="HAMAP" id="MF_00394">
    <property type="entry name" value="NAD_Glyc3P_dehydrog"/>
    <property type="match status" value="1"/>
</dbReference>
<sequence>MPEQITILGDGAMATVCSILLKSGGHGVTMWGAFEESIERLLQDREQRKLLPGVRIPKEVRLTANDADAFAGATMVLSAIPTQYMRSAWARLKPHVPAGVPVVTVAKGIENGTLLRPTQIIADALGGWTRNPLAALSGPNIAAEIAKYLPATAVAGADDEALARRVQSVFSTQWFRVYTNDDITGVELAGATKNVIAIAAGILEGLAAGNNAKAALVTRGIVEITRLGVAMGAKAATFAGLAGLGDLITTCFSPDSRNRTVGERIGKGQKLEQILATMDSVAEGVPTTRSVMQLARRHNVDMPITEGVHAVLFEGRDAIDALTGLMTREPKPEWGE</sequence>
<dbReference type="PANTHER" id="PTHR11728:SF1">
    <property type="entry name" value="GLYCEROL-3-PHOSPHATE DEHYDROGENASE [NAD(+)] 2, CHLOROPLASTIC"/>
    <property type="match status" value="1"/>
</dbReference>
<evidence type="ECO:0000256" key="2">
    <source>
        <dbReference type="ARBA" id="ARBA00022516"/>
    </source>
</evidence>